<gene>
    <name evidence="1" type="ORF">SAMN02745136_00466</name>
</gene>
<reference evidence="1 2" key="1">
    <citation type="submission" date="2016-11" db="EMBL/GenBank/DDBJ databases">
        <authorList>
            <person name="Jaros S."/>
            <person name="Januszkiewicz K."/>
            <person name="Wedrychowicz H."/>
        </authorList>
    </citation>
    <scope>NUCLEOTIDE SEQUENCE [LARGE SCALE GENOMIC DNA]</scope>
    <source>
        <strain evidence="1 2">DSM 15929</strain>
    </source>
</reference>
<protein>
    <submittedName>
        <fullName evidence="1">Uncharacterized protein</fullName>
    </submittedName>
</protein>
<organism evidence="1 2">
    <name type="scientific">Anaerocolumna jejuensis DSM 15929</name>
    <dbReference type="NCBI Taxonomy" id="1121322"/>
    <lineage>
        <taxon>Bacteria</taxon>
        <taxon>Bacillati</taxon>
        <taxon>Bacillota</taxon>
        <taxon>Clostridia</taxon>
        <taxon>Lachnospirales</taxon>
        <taxon>Lachnospiraceae</taxon>
        <taxon>Anaerocolumna</taxon>
    </lineage>
</organism>
<dbReference type="STRING" id="1121322.SAMN02745136_00466"/>
<evidence type="ECO:0000313" key="1">
    <source>
        <dbReference type="EMBL" id="SHJ58758.1"/>
    </source>
</evidence>
<dbReference type="RefSeq" id="WP_242962339.1">
    <property type="nucleotide sequence ID" value="NZ_FRAC01000006.1"/>
</dbReference>
<name>A0A1M6KIF9_9FIRM</name>
<keyword evidence="2" id="KW-1185">Reference proteome</keyword>
<dbReference type="AlphaFoldDB" id="A0A1M6KIF9"/>
<dbReference type="Proteomes" id="UP000184386">
    <property type="component" value="Unassembled WGS sequence"/>
</dbReference>
<accession>A0A1M6KIF9</accession>
<sequence length="63" mass="7413">MIEKPICRLIGEDGNVFNLAARVSRTLKDNELPDQVQEVWDKLKECESYDHALELFMQYVEIE</sequence>
<proteinExistence type="predicted"/>
<dbReference type="EMBL" id="FRAC01000006">
    <property type="protein sequence ID" value="SHJ58758.1"/>
    <property type="molecule type" value="Genomic_DNA"/>
</dbReference>
<evidence type="ECO:0000313" key="2">
    <source>
        <dbReference type="Proteomes" id="UP000184386"/>
    </source>
</evidence>